<dbReference type="InterPro" id="IPR011010">
    <property type="entry name" value="DNA_brk_join_enz"/>
</dbReference>
<dbReference type="Gene3D" id="1.10.443.10">
    <property type="entry name" value="Intergrase catalytic core"/>
    <property type="match status" value="1"/>
</dbReference>
<evidence type="ECO:0000259" key="5">
    <source>
        <dbReference type="PROSITE" id="PS51898"/>
    </source>
</evidence>
<keyword evidence="4" id="KW-0233">DNA recombination</keyword>
<keyword evidence="2" id="KW-0229">DNA integration</keyword>
<evidence type="ECO:0000256" key="2">
    <source>
        <dbReference type="ARBA" id="ARBA00022908"/>
    </source>
</evidence>
<dbReference type="Proteomes" id="UP000312784">
    <property type="component" value="Unassembled WGS sequence"/>
</dbReference>
<keyword evidence="7" id="KW-1185">Reference proteome</keyword>
<proteinExistence type="predicted"/>
<dbReference type="PANTHER" id="PTHR30349:SF81">
    <property type="entry name" value="TYROSINE RECOMBINASE XERC"/>
    <property type="match status" value="1"/>
</dbReference>
<dbReference type="PROSITE" id="PS51898">
    <property type="entry name" value="TYR_RECOMBINASE"/>
    <property type="match status" value="1"/>
</dbReference>
<evidence type="ECO:0000313" key="6">
    <source>
        <dbReference type="EMBL" id="TNV10454.1"/>
    </source>
</evidence>
<comment type="caution">
    <text evidence="6">The sequence shown here is derived from an EMBL/GenBank/DDBJ whole genome shotgun (WGS) entry which is preliminary data.</text>
</comment>
<dbReference type="PANTHER" id="PTHR30349">
    <property type="entry name" value="PHAGE INTEGRASE-RELATED"/>
    <property type="match status" value="1"/>
</dbReference>
<dbReference type="Gene3D" id="1.10.150.130">
    <property type="match status" value="1"/>
</dbReference>
<organism evidence="6 7">
    <name type="scientific">Ochrobactrum teleogrylli</name>
    <dbReference type="NCBI Taxonomy" id="2479765"/>
    <lineage>
        <taxon>Bacteria</taxon>
        <taxon>Pseudomonadati</taxon>
        <taxon>Pseudomonadota</taxon>
        <taxon>Alphaproteobacteria</taxon>
        <taxon>Hyphomicrobiales</taxon>
        <taxon>Brucellaceae</taxon>
        <taxon>Brucella/Ochrobactrum group</taxon>
        <taxon>Ochrobactrum</taxon>
    </lineage>
</organism>
<evidence type="ECO:0000256" key="3">
    <source>
        <dbReference type="ARBA" id="ARBA00023125"/>
    </source>
</evidence>
<dbReference type="SUPFAM" id="SSF56349">
    <property type="entry name" value="DNA breaking-rejoining enzymes"/>
    <property type="match status" value="1"/>
</dbReference>
<keyword evidence="1" id="KW-0159">Chromosome partition</keyword>
<dbReference type="InterPro" id="IPR010998">
    <property type="entry name" value="Integrase_recombinase_N"/>
</dbReference>
<feature type="domain" description="Tyr recombinase" evidence="5">
    <location>
        <begin position="293"/>
        <end position="497"/>
    </location>
</feature>
<name>A0ABY2XZ54_9HYPH</name>
<reference evidence="6 7" key="1">
    <citation type="submission" date="2019-06" db="EMBL/GenBank/DDBJ databases">
        <title>Ochrobactrum cricket sp.nov., isolated from the insect Teleogryllus occipitalis living in deserted cropland.</title>
        <authorList>
            <person name="Hu M."/>
        </authorList>
    </citation>
    <scope>NUCLEOTIDE SEQUENCE [LARGE SCALE GENOMIC DNA]</scope>
    <source>
        <strain evidence="6 7">LCB8</strain>
    </source>
</reference>
<evidence type="ECO:0000256" key="1">
    <source>
        <dbReference type="ARBA" id="ARBA00022829"/>
    </source>
</evidence>
<keyword evidence="3" id="KW-0238">DNA-binding</keyword>
<accession>A0ABY2XZ54</accession>
<evidence type="ECO:0000313" key="7">
    <source>
        <dbReference type="Proteomes" id="UP000312784"/>
    </source>
</evidence>
<dbReference type="EMBL" id="VEWL01000018">
    <property type="protein sequence ID" value="TNV10454.1"/>
    <property type="molecule type" value="Genomic_DNA"/>
</dbReference>
<dbReference type="InterPro" id="IPR013762">
    <property type="entry name" value="Integrase-like_cat_sf"/>
</dbReference>
<sequence length="540" mass="60919">MTSNPKNARNTRRHSHIAAKSHLIYTTREVLGLYGITPNTLTAWKQLGLPATRSVTDLYLGQDLNNFQNWYKRNKSRPLGLGEVFCVHCKQVHLAKADFYRIEQNETDQASLIVECPNTGKDAFKYVSHKETEHIKLVTDPKNRTEKDDYYVARLSSKTALPANVTVETKNNGNIALRRDFQIYLKQAEGLREKTVIATLRHVAQFDAFTNHQAYSAITCDTIIAFKEHLEAKLSLSTSDQRSPSTVVHTLLDLKKFYDWLEAHADIKMVASGLSKYCSPSRNLQALADAPGKDGFVPTHEQVLAIVLAMPHENFIQRRDRALLAFLLLSGTRISAALSLQLRHINLENRSIFQNARIVKTKNAKTMHTAWFPVGEEIEDIFTSWAKELHDGTSNKSAPLFPRAMDPIRHKARPDETLPLMDQGTVRKIIKRACNTVELPYFNPHALRKTLALMGDDLCKNTKQRKAWSQNLGHENMATTDQYYGKLDIADQLAELSTLRNAVQNREANELFELVSQLTSEQIGLITGMARQCVGKGASA</sequence>
<protein>
    <submittedName>
        <fullName evidence="6">Site-specific integrase</fullName>
    </submittedName>
</protein>
<dbReference type="InterPro" id="IPR002104">
    <property type="entry name" value="Integrase_catalytic"/>
</dbReference>
<dbReference type="InterPro" id="IPR050090">
    <property type="entry name" value="Tyrosine_recombinase_XerCD"/>
</dbReference>
<dbReference type="CDD" id="cd00397">
    <property type="entry name" value="DNA_BRE_C"/>
    <property type="match status" value="1"/>
</dbReference>
<dbReference type="Pfam" id="PF00589">
    <property type="entry name" value="Phage_integrase"/>
    <property type="match status" value="1"/>
</dbReference>
<gene>
    <name evidence="6" type="ORF">FIC94_20415</name>
</gene>
<dbReference type="RefSeq" id="WP_140026216.1">
    <property type="nucleotide sequence ID" value="NZ_JBHUFG010000012.1"/>
</dbReference>
<evidence type="ECO:0000256" key="4">
    <source>
        <dbReference type="ARBA" id="ARBA00023172"/>
    </source>
</evidence>